<dbReference type="AlphaFoldDB" id="A0AA86YPH1"/>
<evidence type="ECO:0000256" key="1">
    <source>
        <dbReference type="SAM" id="Phobius"/>
    </source>
</evidence>
<feature type="transmembrane region" description="Helical" evidence="1">
    <location>
        <begin position="41"/>
        <end position="58"/>
    </location>
</feature>
<protein>
    <submittedName>
        <fullName evidence="2">Uncharacterized protein</fullName>
    </submittedName>
</protein>
<dbReference type="EMBL" id="ABJD02000105">
    <property type="protein sequence ID" value="EDU57851.1"/>
    <property type="molecule type" value="Genomic_DNA"/>
</dbReference>
<reference evidence="4" key="2">
    <citation type="submission" date="2008-04" db="EMBL/GenBank/DDBJ databases">
        <title>Draft genome sequence of Providencia stuartii(ATCC 25827).</title>
        <authorList>
            <person name="Sudarsanam P."/>
            <person name="Ley R."/>
            <person name="Guruge J."/>
            <person name="Turnbaugh P.J."/>
            <person name="Mahowald M."/>
            <person name="Liep D."/>
            <person name="Gordon J."/>
        </authorList>
    </citation>
    <scope>NUCLEOTIDE SEQUENCE [LARGE SCALE GENOMIC DNA]</scope>
    <source>
        <strain evidence="4">ATCC 25827</strain>
    </source>
</reference>
<gene>
    <name evidence="3" type="ORF">PROSTU_00128</name>
    <name evidence="2" type="ORF">PROSTU_04301</name>
</gene>
<dbReference type="EMBL" id="ABJD02000026">
    <property type="protein sequence ID" value="EDU61853.1"/>
    <property type="molecule type" value="Genomic_DNA"/>
</dbReference>
<sequence length="151" mass="17489">MRLFIKVNIMKNIKSVNSQIFRDIVAVNKQKEHEFNNGQDGAIILSLLVMFFTPFLLLNEARQLLHIDYSFAAMAGIAVVSFVLAAILYKVFNISQKFANKEISLNILLSMYVPNNKSEFENFKVEVKNQPARFFELVDEWVNTEKMTYAR</sequence>
<evidence type="ECO:0000313" key="4">
    <source>
        <dbReference type="Proteomes" id="UP000004506"/>
    </source>
</evidence>
<evidence type="ECO:0000313" key="3">
    <source>
        <dbReference type="EMBL" id="EDU61853.1"/>
    </source>
</evidence>
<reference evidence="2" key="5">
    <citation type="submission" date="2016-11" db="EMBL/GenBank/DDBJ databases">
        <title>Draft genome sequence of Providencia stuartii(ATCC 25827).</title>
        <authorList>
            <person name="Sudarsanam P."/>
            <person name="Ley R."/>
            <person name="Guruge J."/>
            <person name="Turnbaugh P.J."/>
            <person name="Mahowald M."/>
            <person name="Liep D."/>
            <person name="Gordon J."/>
        </authorList>
    </citation>
    <scope>NUCLEOTIDE SEQUENCE</scope>
    <source>
        <strain evidence="2 4">ATCC 25827</strain>
    </source>
</reference>
<reference evidence="2 4" key="3">
    <citation type="submission" date="2008-05" db="EMBL/GenBank/DDBJ databases">
        <authorList>
            <person name="Fulton L."/>
            <person name="Clifton S."/>
            <person name="Fulton B."/>
            <person name="Xu J."/>
            <person name="Minx P."/>
            <person name="Pepin K.H."/>
            <person name="Johnson M."/>
            <person name="Thiruvilangam P."/>
            <person name="Bhonagiri V."/>
            <person name="Nash W.E."/>
            <person name="Mardis E.R."/>
            <person name="Wilson R.K."/>
        </authorList>
    </citation>
    <scope>NUCLEOTIDE SEQUENCE [LARGE SCALE GENOMIC DNA]</scope>
    <source>
        <strain evidence="2 4">ATCC 25827</strain>
    </source>
</reference>
<dbReference type="Proteomes" id="UP000004506">
    <property type="component" value="Unassembled WGS sequence"/>
</dbReference>
<keyword evidence="1" id="KW-1133">Transmembrane helix</keyword>
<organism evidence="2 4">
    <name type="scientific">Providencia stuartii ATCC 25827</name>
    <dbReference type="NCBI Taxonomy" id="471874"/>
    <lineage>
        <taxon>Bacteria</taxon>
        <taxon>Pseudomonadati</taxon>
        <taxon>Pseudomonadota</taxon>
        <taxon>Gammaproteobacteria</taxon>
        <taxon>Enterobacterales</taxon>
        <taxon>Morganellaceae</taxon>
        <taxon>Providencia</taxon>
    </lineage>
</organism>
<keyword evidence="1" id="KW-0812">Transmembrane</keyword>
<proteinExistence type="predicted"/>
<accession>A0AA86YPH1</accession>
<reference evidence="2" key="4">
    <citation type="submission" date="2016-11" db="EMBL/GenBank/DDBJ databases">
        <title>Draft genome sequence of Providencia stuartii (ATCC 25827).</title>
        <authorList>
            <person name="Sudarsanam P."/>
            <person name="Ley R."/>
            <person name="Guruge J."/>
            <person name="Turnbaugh P.J."/>
            <person name="Mahowald M."/>
            <person name="Liep D."/>
            <person name="Gordon J."/>
        </authorList>
    </citation>
    <scope>NUCLEOTIDE SEQUENCE</scope>
    <source>
        <strain evidence="2">ATCC 25827</strain>
    </source>
</reference>
<keyword evidence="1" id="KW-0472">Membrane</keyword>
<reference evidence="4" key="1">
    <citation type="submission" date="2008-04" db="EMBL/GenBank/DDBJ databases">
        <title>Draft genome sequence of Providencia stuartii (ATCC 25827).</title>
        <authorList>
            <person name="Sudarsanam P."/>
            <person name="Ley R."/>
            <person name="Guruge J."/>
            <person name="Turnbaugh P.J."/>
            <person name="Mahowald M."/>
            <person name="Liep D."/>
            <person name="Gordon J."/>
        </authorList>
    </citation>
    <scope>NUCLEOTIDE SEQUENCE [LARGE SCALE GENOMIC DNA]</scope>
    <source>
        <strain evidence="3 4">ATCC 25827</strain>
    </source>
</reference>
<name>A0AA86YPH1_PROST</name>
<feature type="transmembrane region" description="Helical" evidence="1">
    <location>
        <begin position="70"/>
        <end position="92"/>
    </location>
</feature>
<comment type="caution">
    <text evidence="2">The sequence shown here is derived from an EMBL/GenBank/DDBJ whole genome shotgun (WGS) entry which is preliminary data.</text>
</comment>
<evidence type="ECO:0000313" key="2">
    <source>
        <dbReference type="EMBL" id="EDU57851.1"/>
    </source>
</evidence>